<dbReference type="GO" id="GO:0003700">
    <property type="term" value="F:DNA-binding transcription factor activity"/>
    <property type="evidence" value="ECO:0007669"/>
    <property type="project" value="TreeGrafter"/>
</dbReference>
<dbReference type="SUPFAM" id="SSF48452">
    <property type="entry name" value="TPR-like"/>
    <property type="match status" value="1"/>
</dbReference>
<proteinExistence type="predicted"/>
<dbReference type="InterPro" id="IPR011990">
    <property type="entry name" value="TPR-like_helical_dom_sf"/>
</dbReference>
<evidence type="ECO:0000256" key="2">
    <source>
        <dbReference type="SAM" id="MobiDB-lite"/>
    </source>
</evidence>
<dbReference type="SMART" id="SM00530">
    <property type="entry name" value="HTH_XRE"/>
    <property type="match status" value="1"/>
</dbReference>
<dbReference type="InterPro" id="IPR010982">
    <property type="entry name" value="Lambda_DNA-bd_dom_sf"/>
</dbReference>
<name>A0A7Y7B5L9_STRMO</name>
<dbReference type="RefSeq" id="WP_171082482.1">
    <property type="nucleotide sequence ID" value="NZ_BNBU01000001.1"/>
</dbReference>
<dbReference type="Proteomes" id="UP000587462">
    <property type="component" value="Unassembled WGS sequence"/>
</dbReference>
<dbReference type="InterPro" id="IPR050807">
    <property type="entry name" value="TransReg_Diox_bact_type"/>
</dbReference>
<feature type="domain" description="HTH cro/C1-type" evidence="3">
    <location>
        <begin position="9"/>
        <end position="64"/>
    </location>
</feature>
<dbReference type="PANTHER" id="PTHR46797">
    <property type="entry name" value="HTH-TYPE TRANSCRIPTIONAL REGULATOR"/>
    <property type="match status" value="1"/>
</dbReference>
<dbReference type="PANTHER" id="PTHR46797:SF1">
    <property type="entry name" value="METHYLPHOSPHONATE SYNTHASE"/>
    <property type="match status" value="1"/>
</dbReference>
<feature type="region of interest" description="Disordered" evidence="2">
    <location>
        <begin position="1"/>
        <end position="21"/>
    </location>
</feature>
<dbReference type="SUPFAM" id="SSF47413">
    <property type="entry name" value="lambda repressor-like DNA-binding domains"/>
    <property type="match status" value="1"/>
</dbReference>
<evidence type="ECO:0000313" key="4">
    <source>
        <dbReference type="EMBL" id="NVK79453.1"/>
    </source>
</evidence>
<dbReference type="AlphaFoldDB" id="A0A7Y7B5L9"/>
<evidence type="ECO:0000256" key="1">
    <source>
        <dbReference type="ARBA" id="ARBA00023125"/>
    </source>
</evidence>
<dbReference type="CDD" id="cd00093">
    <property type="entry name" value="HTH_XRE"/>
    <property type="match status" value="1"/>
</dbReference>
<comment type="caution">
    <text evidence="4">The sequence shown here is derived from an EMBL/GenBank/DDBJ whole genome shotgun (WGS) entry which is preliminary data.</text>
</comment>
<dbReference type="Gene3D" id="1.25.40.10">
    <property type="entry name" value="Tetratricopeptide repeat domain"/>
    <property type="match status" value="1"/>
</dbReference>
<dbReference type="Gene3D" id="1.10.260.40">
    <property type="entry name" value="lambda repressor-like DNA-binding domains"/>
    <property type="match status" value="1"/>
</dbReference>
<dbReference type="InterPro" id="IPR001387">
    <property type="entry name" value="Cro/C1-type_HTH"/>
</dbReference>
<dbReference type="GO" id="GO:0003677">
    <property type="term" value="F:DNA binding"/>
    <property type="evidence" value="ECO:0007669"/>
    <property type="project" value="UniProtKB-KW"/>
</dbReference>
<evidence type="ECO:0000313" key="5">
    <source>
        <dbReference type="Proteomes" id="UP000587462"/>
    </source>
</evidence>
<evidence type="ECO:0000259" key="3">
    <source>
        <dbReference type="PROSITE" id="PS50943"/>
    </source>
</evidence>
<dbReference type="PROSITE" id="PS50943">
    <property type="entry name" value="HTH_CROC1"/>
    <property type="match status" value="1"/>
</dbReference>
<gene>
    <name evidence="4" type="ORF">HG542_17505</name>
</gene>
<protein>
    <submittedName>
        <fullName evidence="4">Helix-turn-helix domain-containing protein</fullName>
    </submittedName>
</protein>
<dbReference type="Pfam" id="PF01381">
    <property type="entry name" value="HTH_3"/>
    <property type="match status" value="1"/>
</dbReference>
<sequence length="408" mass="44710">MTESIGDRIGRVRRRRGMTQEQLAEASGVSVATIRKLERNDRDSARMSTLRQLAQALGVRTTDLMQTGPIAPPVAPETDPAGILAVRRVITPARGLGRVVLADDTAEAPTLTGLRASLREGNRLYQGDNYAATVAALPSLLTEAAQLADLSDGDAWLAALKVQAQAYQLAGSTLIHLRHDDLAYQALSRAIDLAEQSGNQILAASAVVSLCWLLLRQRRFDEAEQVAVATADEIEPSFRHSTAGHLGTWGWLLLRASAAAVRNNRSPEAADLTRQAKAAAVLVGRDVIDYHEYWTTFGPTTVAMKEVENAMIQREFGKALALSAQVVMPRRSTSNNRNRHLLDLAAAHSEQRDYAQAVEILTGIKRAAPEWLRYQRYARDITVTLVARRKRDLSPQLVQLADFLSVEV</sequence>
<keyword evidence="1" id="KW-0238">DNA-binding</keyword>
<feature type="compositionally biased region" description="Basic and acidic residues" evidence="2">
    <location>
        <begin position="1"/>
        <end position="10"/>
    </location>
</feature>
<reference evidence="4 5" key="1">
    <citation type="submission" date="2020-04" db="EMBL/GenBank/DDBJ databases">
        <title>Draft Genome Sequence of Streptomyces morookaense DSM 40503, an 8-azaguanine-producing strain.</title>
        <authorList>
            <person name="Qi J."/>
            <person name="Gao J.-M."/>
        </authorList>
    </citation>
    <scope>NUCLEOTIDE SEQUENCE [LARGE SCALE GENOMIC DNA]</scope>
    <source>
        <strain evidence="4 5">DSM 40503</strain>
    </source>
</reference>
<dbReference type="GO" id="GO:0005829">
    <property type="term" value="C:cytosol"/>
    <property type="evidence" value="ECO:0007669"/>
    <property type="project" value="TreeGrafter"/>
</dbReference>
<keyword evidence="5" id="KW-1185">Reference proteome</keyword>
<organism evidence="4 5">
    <name type="scientific">Streptomyces morookaense</name>
    <name type="common">Streptoverticillium morookaense</name>
    <dbReference type="NCBI Taxonomy" id="1970"/>
    <lineage>
        <taxon>Bacteria</taxon>
        <taxon>Bacillati</taxon>
        <taxon>Actinomycetota</taxon>
        <taxon>Actinomycetes</taxon>
        <taxon>Kitasatosporales</taxon>
        <taxon>Streptomycetaceae</taxon>
        <taxon>Streptomyces</taxon>
    </lineage>
</organism>
<accession>A0A7Y7B5L9</accession>
<dbReference type="EMBL" id="JABBXF010000037">
    <property type="protein sequence ID" value="NVK79453.1"/>
    <property type="molecule type" value="Genomic_DNA"/>
</dbReference>